<evidence type="ECO:0000256" key="3">
    <source>
        <dbReference type="ARBA" id="ARBA00023004"/>
    </source>
</evidence>
<feature type="transmembrane region" description="Helical" evidence="6">
    <location>
        <begin position="6"/>
        <end position="26"/>
    </location>
</feature>
<keyword evidence="3 4" id="KW-0408">Iron</keyword>
<keyword evidence="6" id="KW-0812">Transmembrane</keyword>
<dbReference type="RefSeq" id="WP_213040285.1">
    <property type="nucleotide sequence ID" value="NZ_CAJNBJ010000001.1"/>
</dbReference>
<reference evidence="8 9" key="1">
    <citation type="submission" date="2021-02" db="EMBL/GenBank/DDBJ databases">
        <authorList>
            <person name="Han P."/>
        </authorList>
    </citation>
    <scope>NUCLEOTIDE SEQUENCE [LARGE SCALE GENOMIC DNA]</scope>
    <source>
        <strain evidence="8">Candidatus Nitrospira sp. ZN2</strain>
    </source>
</reference>
<evidence type="ECO:0000256" key="2">
    <source>
        <dbReference type="ARBA" id="ARBA00022723"/>
    </source>
</evidence>
<organism evidence="8 9">
    <name type="scientific">Nitrospira defluvii</name>
    <dbReference type="NCBI Taxonomy" id="330214"/>
    <lineage>
        <taxon>Bacteria</taxon>
        <taxon>Pseudomonadati</taxon>
        <taxon>Nitrospirota</taxon>
        <taxon>Nitrospiria</taxon>
        <taxon>Nitrospirales</taxon>
        <taxon>Nitrospiraceae</taxon>
        <taxon>Nitrospira</taxon>
    </lineage>
</organism>
<feature type="domain" description="Cytochrome c" evidence="7">
    <location>
        <begin position="134"/>
        <end position="230"/>
    </location>
</feature>
<keyword evidence="1 4" id="KW-0349">Heme</keyword>
<comment type="caution">
    <text evidence="8">The sequence shown here is derived from an EMBL/GenBank/DDBJ whole genome shotgun (WGS) entry which is preliminary data.</text>
</comment>
<accession>A0ABN7KIC0</accession>
<dbReference type="Gene3D" id="1.10.760.10">
    <property type="entry name" value="Cytochrome c-like domain"/>
    <property type="match status" value="1"/>
</dbReference>
<evidence type="ECO:0000259" key="7">
    <source>
        <dbReference type="PROSITE" id="PS51007"/>
    </source>
</evidence>
<keyword evidence="2 4" id="KW-0479">Metal-binding</keyword>
<evidence type="ECO:0000256" key="6">
    <source>
        <dbReference type="SAM" id="Phobius"/>
    </source>
</evidence>
<keyword evidence="6" id="KW-0472">Membrane</keyword>
<keyword evidence="9" id="KW-1185">Reference proteome</keyword>
<evidence type="ECO:0000256" key="5">
    <source>
        <dbReference type="SAM" id="MobiDB-lite"/>
    </source>
</evidence>
<keyword evidence="6" id="KW-1133">Transmembrane helix</keyword>
<dbReference type="InterPro" id="IPR009056">
    <property type="entry name" value="Cyt_c-like_dom"/>
</dbReference>
<evidence type="ECO:0000256" key="4">
    <source>
        <dbReference type="PROSITE-ProRule" id="PRU00433"/>
    </source>
</evidence>
<feature type="transmembrane region" description="Helical" evidence="6">
    <location>
        <begin position="38"/>
        <end position="56"/>
    </location>
</feature>
<gene>
    <name evidence="8" type="ORF">NSPZN2_10397</name>
</gene>
<feature type="region of interest" description="Disordered" evidence="5">
    <location>
        <begin position="101"/>
        <end position="125"/>
    </location>
</feature>
<evidence type="ECO:0000256" key="1">
    <source>
        <dbReference type="ARBA" id="ARBA00022617"/>
    </source>
</evidence>
<dbReference type="EMBL" id="CAJNBJ010000001">
    <property type="protein sequence ID" value="CAE6694695.1"/>
    <property type="molecule type" value="Genomic_DNA"/>
</dbReference>
<dbReference type="Pfam" id="PF13442">
    <property type="entry name" value="Cytochrome_CBB3"/>
    <property type="match status" value="1"/>
</dbReference>
<sequence>MGGVLIRPIILTVCIYLFLKFIVPILPHSAPLPSSLIFLYLMLVMSGSVLFATLSGESKDAFFQPILRFLTGESGGALSSARYLVLALFPILVGWQTYGSTASSDAPPGENRTIHPAPPGEYTGLSNPVPKTPENIMYGKGLYASRCAPCHGNFDGKGFAAAGFTPPPANFKDPTTIAMLQESYLFWRIKKGGVGLPVEGMPWKTAMPRWELEMSDEDIWKVIMGEYDGAGQKPRTWDESE</sequence>
<dbReference type="SUPFAM" id="SSF46626">
    <property type="entry name" value="Cytochrome c"/>
    <property type="match status" value="1"/>
</dbReference>
<dbReference type="Proteomes" id="UP000675880">
    <property type="component" value="Unassembled WGS sequence"/>
</dbReference>
<dbReference type="PROSITE" id="PS51007">
    <property type="entry name" value="CYTC"/>
    <property type="match status" value="1"/>
</dbReference>
<protein>
    <submittedName>
        <fullName evidence="8">Cytochrome c domain-containing protein</fullName>
    </submittedName>
</protein>
<name>A0ABN7KIC0_9BACT</name>
<proteinExistence type="predicted"/>
<evidence type="ECO:0000313" key="8">
    <source>
        <dbReference type="EMBL" id="CAE6694695.1"/>
    </source>
</evidence>
<dbReference type="InterPro" id="IPR036909">
    <property type="entry name" value="Cyt_c-like_dom_sf"/>
</dbReference>
<evidence type="ECO:0000313" key="9">
    <source>
        <dbReference type="Proteomes" id="UP000675880"/>
    </source>
</evidence>